<dbReference type="Proteomes" id="UP001499854">
    <property type="component" value="Unassembled WGS sequence"/>
</dbReference>
<evidence type="ECO:0000313" key="3">
    <source>
        <dbReference type="Proteomes" id="UP001499854"/>
    </source>
</evidence>
<accession>A0ABN2R9K1</accession>
<evidence type="ECO:0000313" key="2">
    <source>
        <dbReference type="EMBL" id="GAA1965777.1"/>
    </source>
</evidence>
<dbReference type="InterPro" id="IPR025295">
    <property type="entry name" value="eCIS_core_dom"/>
</dbReference>
<gene>
    <name evidence="2" type="ORF">GCM10009838_24200</name>
</gene>
<keyword evidence="3" id="KW-1185">Reference proteome</keyword>
<sequence>MRTTDSARSLLAQAWKAPREGGALPAELGDDLERVLGAKLAALRIHTGAAADAVARAHGAGAIASGAGIFFRDGAHRPDTVAGWHLPAHEVAHAVQQADAEIRDFGEAEAAADRFADAFVAGAVHSSPGIPTI</sequence>
<dbReference type="Pfam" id="PF13699">
    <property type="entry name" value="eCIS_core"/>
    <property type="match status" value="1"/>
</dbReference>
<proteinExistence type="predicted"/>
<dbReference type="RefSeq" id="WP_344657060.1">
    <property type="nucleotide sequence ID" value="NZ_BAAAQM010000011.1"/>
</dbReference>
<organism evidence="2 3">
    <name type="scientific">Catenulispora subtropica</name>
    <dbReference type="NCBI Taxonomy" id="450798"/>
    <lineage>
        <taxon>Bacteria</taxon>
        <taxon>Bacillati</taxon>
        <taxon>Actinomycetota</taxon>
        <taxon>Actinomycetes</taxon>
        <taxon>Catenulisporales</taxon>
        <taxon>Catenulisporaceae</taxon>
        <taxon>Catenulispora</taxon>
    </lineage>
</organism>
<dbReference type="EMBL" id="BAAAQM010000011">
    <property type="protein sequence ID" value="GAA1965777.1"/>
    <property type="molecule type" value="Genomic_DNA"/>
</dbReference>
<evidence type="ECO:0000259" key="1">
    <source>
        <dbReference type="Pfam" id="PF13699"/>
    </source>
</evidence>
<reference evidence="2 3" key="1">
    <citation type="journal article" date="2019" name="Int. J. Syst. Evol. Microbiol.">
        <title>The Global Catalogue of Microorganisms (GCM) 10K type strain sequencing project: providing services to taxonomists for standard genome sequencing and annotation.</title>
        <authorList>
            <consortium name="The Broad Institute Genomics Platform"/>
            <consortium name="The Broad Institute Genome Sequencing Center for Infectious Disease"/>
            <person name="Wu L."/>
            <person name="Ma J."/>
        </authorList>
    </citation>
    <scope>NUCLEOTIDE SEQUENCE [LARGE SCALE GENOMIC DNA]</scope>
    <source>
        <strain evidence="2 3">JCM 16013</strain>
    </source>
</reference>
<comment type="caution">
    <text evidence="2">The sequence shown here is derived from an EMBL/GenBank/DDBJ whole genome shotgun (WGS) entry which is preliminary data.</text>
</comment>
<name>A0ABN2R9K1_9ACTN</name>
<feature type="domain" description="eCIS core" evidence="1">
    <location>
        <begin position="24"/>
        <end position="99"/>
    </location>
</feature>
<protein>
    <recommendedName>
        <fullName evidence="1">eCIS core domain-containing protein</fullName>
    </recommendedName>
</protein>